<feature type="transmembrane region" description="Helical" evidence="9">
    <location>
        <begin position="167"/>
        <end position="184"/>
    </location>
</feature>
<dbReference type="GO" id="GO:0016887">
    <property type="term" value="F:ATP hydrolysis activity"/>
    <property type="evidence" value="ECO:0007669"/>
    <property type="project" value="InterPro"/>
</dbReference>
<comment type="caution">
    <text evidence="12">The sequence shown here is derived from an EMBL/GenBank/DDBJ whole genome shotgun (WGS) entry which is preliminary data.</text>
</comment>
<feature type="transmembrane region" description="Helical" evidence="9">
    <location>
        <begin position="141"/>
        <end position="161"/>
    </location>
</feature>
<dbReference type="InterPro" id="IPR027417">
    <property type="entry name" value="P-loop_NTPase"/>
</dbReference>
<dbReference type="CDD" id="cd18547">
    <property type="entry name" value="ABC_6TM_Tm288_like"/>
    <property type="match status" value="1"/>
</dbReference>
<organism evidence="12 13">
    <name type="scientific">Hydrogeniiclostridium mannosilyticum</name>
    <dbReference type="NCBI Taxonomy" id="2764322"/>
    <lineage>
        <taxon>Bacteria</taxon>
        <taxon>Bacillati</taxon>
        <taxon>Bacillota</taxon>
        <taxon>Clostridia</taxon>
        <taxon>Eubacteriales</taxon>
        <taxon>Acutalibacteraceae</taxon>
        <taxon>Hydrogeniiclostridium</taxon>
    </lineage>
</organism>
<evidence type="ECO:0000256" key="7">
    <source>
        <dbReference type="ARBA" id="ARBA00022989"/>
    </source>
</evidence>
<dbReference type="RefSeq" id="WP_112331296.1">
    <property type="nucleotide sequence ID" value="NZ_QLYR01000001.1"/>
</dbReference>
<evidence type="ECO:0000256" key="6">
    <source>
        <dbReference type="ARBA" id="ARBA00022840"/>
    </source>
</evidence>
<feature type="transmembrane region" description="Helical" evidence="9">
    <location>
        <begin position="20"/>
        <end position="41"/>
    </location>
</feature>
<dbReference type="SMART" id="SM00382">
    <property type="entry name" value="AAA"/>
    <property type="match status" value="1"/>
</dbReference>
<gene>
    <name evidence="12" type="ORF">DPQ25_00905</name>
</gene>
<dbReference type="InterPro" id="IPR039421">
    <property type="entry name" value="Type_1_exporter"/>
</dbReference>
<dbReference type="Pfam" id="PF00664">
    <property type="entry name" value="ABC_membrane"/>
    <property type="match status" value="1"/>
</dbReference>
<dbReference type="InterPro" id="IPR011527">
    <property type="entry name" value="ABC1_TM_dom"/>
</dbReference>
<dbReference type="GO" id="GO:0005886">
    <property type="term" value="C:plasma membrane"/>
    <property type="evidence" value="ECO:0007669"/>
    <property type="project" value="UniProtKB-SubCell"/>
</dbReference>
<evidence type="ECO:0000256" key="4">
    <source>
        <dbReference type="ARBA" id="ARBA00022692"/>
    </source>
</evidence>
<dbReference type="AlphaFoldDB" id="A0A328UIL2"/>
<evidence type="ECO:0000259" key="10">
    <source>
        <dbReference type="PROSITE" id="PS50893"/>
    </source>
</evidence>
<dbReference type="Proteomes" id="UP000249377">
    <property type="component" value="Unassembled WGS sequence"/>
</dbReference>
<evidence type="ECO:0000256" key="8">
    <source>
        <dbReference type="ARBA" id="ARBA00023136"/>
    </source>
</evidence>
<evidence type="ECO:0000256" key="1">
    <source>
        <dbReference type="ARBA" id="ARBA00004651"/>
    </source>
</evidence>
<feature type="transmembrane region" description="Helical" evidence="9">
    <location>
        <begin position="260"/>
        <end position="280"/>
    </location>
</feature>
<name>A0A328UIL2_9FIRM</name>
<dbReference type="InterPro" id="IPR003439">
    <property type="entry name" value="ABC_transporter-like_ATP-bd"/>
</dbReference>
<dbReference type="InterPro" id="IPR003593">
    <property type="entry name" value="AAA+_ATPase"/>
</dbReference>
<evidence type="ECO:0000256" key="2">
    <source>
        <dbReference type="ARBA" id="ARBA00022448"/>
    </source>
</evidence>
<dbReference type="PANTHER" id="PTHR43394:SF1">
    <property type="entry name" value="ATP-BINDING CASSETTE SUB-FAMILY B MEMBER 10, MITOCHONDRIAL"/>
    <property type="match status" value="1"/>
</dbReference>
<keyword evidence="3" id="KW-1003">Cell membrane</keyword>
<dbReference type="GO" id="GO:0005524">
    <property type="term" value="F:ATP binding"/>
    <property type="evidence" value="ECO:0007669"/>
    <property type="project" value="UniProtKB-KW"/>
</dbReference>
<evidence type="ECO:0000313" key="12">
    <source>
        <dbReference type="EMBL" id="RAQ30100.1"/>
    </source>
</evidence>
<keyword evidence="13" id="KW-1185">Reference proteome</keyword>
<evidence type="ECO:0000256" key="3">
    <source>
        <dbReference type="ARBA" id="ARBA00022475"/>
    </source>
</evidence>
<reference evidence="12 13" key="1">
    <citation type="submission" date="2018-06" db="EMBL/GenBank/DDBJ databases">
        <title>Noncontiguous genome sequence of Ruminococcaceae bacterium ASD2818.</title>
        <authorList>
            <person name="Chaplin A.V."/>
            <person name="Sokolova S.R."/>
            <person name="Kochetkova T.O."/>
            <person name="Goltsov A.Y."/>
            <person name="Trofimov D.Y."/>
            <person name="Efimov B.A."/>
        </authorList>
    </citation>
    <scope>NUCLEOTIDE SEQUENCE [LARGE SCALE GENOMIC DNA]</scope>
    <source>
        <strain evidence="12 13">ASD2818</strain>
    </source>
</reference>
<dbReference type="InterPro" id="IPR036640">
    <property type="entry name" value="ABC1_TM_sf"/>
</dbReference>
<dbReference type="PROSITE" id="PS00211">
    <property type="entry name" value="ABC_TRANSPORTER_1"/>
    <property type="match status" value="1"/>
</dbReference>
<sequence length="579" mass="64038">MKTHTFKRLLGYLKPHRLRLFFVLLFASVSTIFTVMAPFVIGKVTTTLFDSIRDGVFYWETILWLLAALVCLYLISQFFSFLQGFHMAKVTANVMREIRSDIDGKMHRLKLNYYDTHTHGDILSVITNDVDTINNTVSQNLTSIVTQVITAIGILLMMLAISPKLTIIPIIMVPLSLLSAAGVMKSSGRHYEKQQQLLGQLNGYIEEMYNGQQVVQSFSYQDRAKQRFSALNDELKHSSYKAETTAGAVSPITTLVNDMGYVVCAVIGCLSAIGGLITVGNVQAMLEYTRRFAEPFSSLAGMAGSFGASKAAGDRIFALLDAEEELPDAEHGIIPKDRSGSVTFQNVQFGYTPDRLLMNGVNLTVKPGQKVAIVGPTGAGKTTLINLLMRFYEINGGAIMVDGVNIQDMPREELRDRFGMVLQDTWLFEGTIADNLGYAQEHMDRNKIIAAAKSACAHNFIKTLPGGYDMELSKGAENISQGERQLLTIARAIASDPEIMILDEATSNVDTHTEALIQRAMAQLMKGRTSFVIAHRLSTIRDADMILYMENGDIKEVGNHEELMARDGKYAALYNSQFA</sequence>
<dbReference type="InterPro" id="IPR017871">
    <property type="entry name" value="ABC_transporter-like_CS"/>
</dbReference>
<dbReference type="Pfam" id="PF00005">
    <property type="entry name" value="ABC_tran"/>
    <property type="match status" value="1"/>
</dbReference>
<dbReference type="GO" id="GO:0015421">
    <property type="term" value="F:ABC-type oligopeptide transporter activity"/>
    <property type="evidence" value="ECO:0007669"/>
    <property type="project" value="TreeGrafter"/>
</dbReference>
<keyword evidence="5" id="KW-0547">Nucleotide-binding</keyword>
<comment type="subcellular location">
    <subcellularLocation>
        <location evidence="1">Cell membrane</location>
        <topology evidence="1">Multi-pass membrane protein</topology>
    </subcellularLocation>
</comment>
<keyword evidence="8 9" id="KW-0472">Membrane</keyword>
<dbReference type="CDD" id="cd03254">
    <property type="entry name" value="ABCC_Glucan_exporter_like"/>
    <property type="match status" value="1"/>
</dbReference>
<proteinExistence type="predicted"/>
<dbReference type="SUPFAM" id="SSF90123">
    <property type="entry name" value="ABC transporter transmembrane region"/>
    <property type="match status" value="1"/>
</dbReference>
<dbReference type="PROSITE" id="PS50893">
    <property type="entry name" value="ABC_TRANSPORTER_2"/>
    <property type="match status" value="1"/>
</dbReference>
<feature type="domain" description="ABC transmembrane type-1" evidence="11">
    <location>
        <begin position="21"/>
        <end position="308"/>
    </location>
</feature>
<feature type="transmembrane region" description="Helical" evidence="9">
    <location>
        <begin position="61"/>
        <end position="82"/>
    </location>
</feature>
<accession>A0A328UIL2</accession>
<dbReference type="PANTHER" id="PTHR43394">
    <property type="entry name" value="ATP-DEPENDENT PERMEASE MDL1, MITOCHONDRIAL"/>
    <property type="match status" value="1"/>
</dbReference>
<keyword evidence="4 9" id="KW-0812">Transmembrane</keyword>
<dbReference type="Gene3D" id="1.20.1560.10">
    <property type="entry name" value="ABC transporter type 1, transmembrane domain"/>
    <property type="match status" value="1"/>
</dbReference>
<protein>
    <submittedName>
        <fullName evidence="12">ABC transporter ATP-binding protein</fullName>
    </submittedName>
</protein>
<dbReference type="SUPFAM" id="SSF52540">
    <property type="entry name" value="P-loop containing nucleoside triphosphate hydrolases"/>
    <property type="match status" value="1"/>
</dbReference>
<evidence type="ECO:0000313" key="13">
    <source>
        <dbReference type="Proteomes" id="UP000249377"/>
    </source>
</evidence>
<feature type="domain" description="ABC transporter" evidence="10">
    <location>
        <begin position="342"/>
        <end position="576"/>
    </location>
</feature>
<dbReference type="FunFam" id="3.40.50.300:FF:000287">
    <property type="entry name" value="Multidrug ABC transporter ATP-binding protein"/>
    <property type="match status" value="1"/>
</dbReference>
<evidence type="ECO:0000256" key="5">
    <source>
        <dbReference type="ARBA" id="ARBA00022741"/>
    </source>
</evidence>
<keyword evidence="7 9" id="KW-1133">Transmembrane helix</keyword>
<evidence type="ECO:0000259" key="11">
    <source>
        <dbReference type="PROSITE" id="PS50929"/>
    </source>
</evidence>
<dbReference type="PROSITE" id="PS50929">
    <property type="entry name" value="ABC_TM1F"/>
    <property type="match status" value="1"/>
</dbReference>
<dbReference type="FunFam" id="1.20.1560.10:FF:000011">
    <property type="entry name" value="Multidrug ABC transporter ATP-binding protein"/>
    <property type="match status" value="1"/>
</dbReference>
<dbReference type="EMBL" id="QLYR01000001">
    <property type="protein sequence ID" value="RAQ30100.1"/>
    <property type="molecule type" value="Genomic_DNA"/>
</dbReference>
<keyword evidence="6 12" id="KW-0067">ATP-binding</keyword>
<dbReference type="Gene3D" id="3.40.50.300">
    <property type="entry name" value="P-loop containing nucleotide triphosphate hydrolases"/>
    <property type="match status" value="1"/>
</dbReference>
<keyword evidence="2" id="KW-0813">Transport</keyword>
<evidence type="ECO:0000256" key="9">
    <source>
        <dbReference type="SAM" id="Phobius"/>
    </source>
</evidence>